<organism evidence="1 2">
    <name type="scientific">Flavobacterium cyanobacteriorum</name>
    <dbReference type="NCBI Taxonomy" id="2022802"/>
    <lineage>
        <taxon>Bacteria</taxon>
        <taxon>Pseudomonadati</taxon>
        <taxon>Bacteroidota</taxon>
        <taxon>Flavobacteriia</taxon>
        <taxon>Flavobacteriales</taxon>
        <taxon>Flavobacteriaceae</taxon>
        <taxon>Flavobacterium</taxon>
    </lineage>
</organism>
<sequence length="129" mass="13893">MPIVTTAAITGLLTTLATKGLEKAFETSGEKISEGALAWLKSLFYKNNEPKSSLKTLQDNPENMEAISNATAIINNSIEDNPEFIKYLEEAIHKFSKVENSITNSKNVITGNVNTGGGNFINGDGNQIS</sequence>
<dbReference type="OrthoDB" id="1262959at2"/>
<dbReference type="Proteomes" id="UP000216605">
    <property type="component" value="Unassembled WGS sequence"/>
</dbReference>
<dbReference type="AlphaFoldDB" id="A0A256A4P1"/>
<name>A0A256A4P1_9FLAO</name>
<protein>
    <submittedName>
        <fullName evidence="1">Uncharacterized protein</fullName>
    </submittedName>
</protein>
<accession>A0A256A4P1</accession>
<proteinExistence type="predicted"/>
<gene>
    <name evidence="1" type="ORF">CHU92_00580</name>
</gene>
<dbReference type="RefSeq" id="WP_094411552.1">
    <property type="nucleotide sequence ID" value="NZ_NOXV01000061.1"/>
</dbReference>
<evidence type="ECO:0000313" key="1">
    <source>
        <dbReference type="EMBL" id="OYQ48673.1"/>
    </source>
</evidence>
<reference evidence="1 2" key="1">
    <citation type="submission" date="2017-07" db="EMBL/GenBank/DDBJ databases">
        <title>Flavobacterium cyanobacteriorum sp. nov., isolated from cyanobacterial aggregates in a eutrophic lake.</title>
        <authorList>
            <person name="Cai H."/>
        </authorList>
    </citation>
    <scope>NUCLEOTIDE SEQUENCE [LARGE SCALE GENOMIC DNA]</scope>
    <source>
        <strain evidence="1 2">TH021</strain>
    </source>
</reference>
<dbReference type="EMBL" id="NOXV01000061">
    <property type="protein sequence ID" value="OYQ48673.1"/>
    <property type="molecule type" value="Genomic_DNA"/>
</dbReference>
<evidence type="ECO:0000313" key="2">
    <source>
        <dbReference type="Proteomes" id="UP000216605"/>
    </source>
</evidence>
<comment type="caution">
    <text evidence="1">The sequence shown here is derived from an EMBL/GenBank/DDBJ whole genome shotgun (WGS) entry which is preliminary data.</text>
</comment>
<keyword evidence="2" id="KW-1185">Reference proteome</keyword>